<dbReference type="Pfam" id="PF01833">
    <property type="entry name" value="TIG"/>
    <property type="match status" value="5"/>
</dbReference>
<evidence type="ECO:0000259" key="2">
    <source>
        <dbReference type="SMART" id="SM00429"/>
    </source>
</evidence>
<dbReference type="PROSITE" id="PS51257">
    <property type="entry name" value="PROKAR_LIPOPROTEIN"/>
    <property type="match status" value="1"/>
</dbReference>
<dbReference type="CDD" id="cd00603">
    <property type="entry name" value="IPT_PCSR"/>
    <property type="match status" value="3"/>
</dbReference>
<dbReference type="InterPro" id="IPR013783">
    <property type="entry name" value="Ig-like_fold"/>
</dbReference>
<dbReference type="EMBL" id="BMIB01000003">
    <property type="protein sequence ID" value="GGH69945.1"/>
    <property type="molecule type" value="Genomic_DNA"/>
</dbReference>
<reference evidence="3" key="2">
    <citation type="submission" date="2020-09" db="EMBL/GenBank/DDBJ databases">
        <authorList>
            <person name="Sun Q."/>
            <person name="Zhou Y."/>
        </authorList>
    </citation>
    <scope>NUCLEOTIDE SEQUENCE</scope>
    <source>
        <strain evidence="3">CGMCC 1.15290</strain>
    </source>
</reference>
<evidence type="ECO:0000256" key="1">
    <source>
        <dbReference type="SAM" id="SignalP"/>
    </source>
</evidence>
<dbReference type="Proteomes" id="UP000627292">
    <property type="component" value="Unassembled WGS sequence"/>
</dbReference>
<dbReference type="SMART" id="SM00429">
    <property type="entry name" value="IPT"/>
    <property type="match status" value="3"/>
</dbReference>
<feature type="domain" description="IPT/TIG" evidence="2">
    <location>
        <begin position="115"/>
        <end position="195"/>
    </location>
</feature>
<dbReference type="PANTHER" id="PTHR13833:SF71">
    <property type="entry name" value="NHL DOMAIN-CONTAINING PROTEIN"/>
    <property type="match status" value="1"/>
</dbReference>
<dbReference type="InterPro" id="IPR014756">
    <property type="entry name" value="Ig_E-set"/>
</dbReference>
<evidence type="ECO:0000313" key="4">
    <source>
        <dbReference type="Proteomes" id="UP000627292"/>
    </source>
</evidence>
<dbReference type="InterPro" id="IPR002909">
    <property type="entry name" value="IPT_dom"/>
</dbReference>
<reference evidence="3" key="1">
    <citation type="journal article" date="2014" name="Int. J. Syst. Evol. Microbiol.">
        <title>Complete genome sequence of Corynebacterium casei LMG S-19264T (=DSM 44701T), isolated from a smear-ripened cheese.</title>
        <authorList>
            <consortium name="US DOE Joint Genome Institute (JGI-PGF)"/>
            <person name="Walter F."/>
            <person name="Albersmeier A."/>
            <person name="Kalinowski J."/>
            <person name="Ruckert C."/>
        </authorList>
    </citation>
    <scope>NUCLEOTIDE SEQUENCE</scope>
    <source>
        <strain evidence="3">CGMCC 1.15290</strain>
    </source>
</reference>
<name>A0A917J0N1_9BACT</name>
<keyword evidence="4" id="KW-1185">Reference proteome</keyword>
<dbReference type="AlphaFoldDB" id="A0A917J0N1"/>
<dbReference type="SUPFAM" id="SSF81296">
    <property type="entry name" value="E set domains"/>
    <property type="match status" value="5"/>
</dbReference>
<gene>
    <name evidence="3" type="ORF">GCM10011379_27760</name>
</gene>
<organism evidence="3 4">
    <name type="scientific">Filimonas zeae</name>
    <dbReference type="NCBI Taxonomy" id="1737353"/>
    <lineage>
        <taxon>Bacteria</taxon>
        <taxon>Pseudomonadati</taxon>
        <taxon>Bacteroidota</taxon>
        <taxon>Chitinophagia</taxon>
        <taxon>Chitinophagales</taxon>
        <taxon>Chitinophagaceae</taxon>
        <taxon>Filimonas</taxon>
    </lineage>
</organism>
<protein>
    <recommendedName>
        <fullName evidence="2">IPT/TIG domain-containing protein</fullName>
    </recommendedName>
</protein>
<dbReference type="PANTHER" id="PTHR13833">
    <property type="match status" value="1"/>
</dbReference>
<dbReference type="Gene3D" id="2.120.10.30">
    <property type="entry name" value="TolB, C-terminal domain"/>
    <property type="match status" value="2"/>
</dbReference>
<comment type="caution">
    <text evidence="3">The sequence shown here is derived from an EMBL/GenBank/DDBJ whole genome shotgun (WGS) entry which is preliminary data.</text>
</comment>
<feature type="signal peptide" evidence="1">
    <location>
        <begin position="1"/>
        <end position="24"/>
    </location>
</feature>
<dbReference type="SUPFAM" id="SSF63829">
    <property type="entry name" value="Calcium-dependent phosphotriesterase"/>
    <property type="match status" value="1"/>
</dbReference>
<sequence length="723" mass="74329">MNFRYMKHTLYIMAALLLLATACKKDKQEGGKLPLQVKSFWPNSGNAGTIVHITGTGFGSTAADNEVDFNGTPARVVDVQDTVLTVLAPVAGTTGIIGVHAGGSKADAGNYTYQQLSLHGVTPANGPAGTNIRISGAGFTSLTGPAKVYVNNKEALVSNVNDTALVAIVPEAAGSGKIKVIVDGKEVEGPDFTFQLIRGIKPARGGKGTKVTINGEGFAAVVADNQVFFNGIAATVLRASATQVVAEVPDKVTTGPVSVIIKGQRTVGSVFTIVPAPVFTTVAPLSGPAGTVVTITGENFSVNADEVVVLFNGKPAVVETAAEKKITVKVPEGVGTGAVQLTVNDQATTGPEFKEQNLGVAALVPDNGLAGAKVIIQGVGFSSIAAENQISFNGLPAVVSAATATTLEVTVPEGVSTGAVTLTVNGMNAVGPVFKRAGVATLAGGPTSSEFNWIQGLAVDKQGNVFAVDNNWIKKVSPAGVVTVFAGNSAAGNVDGTGTDARFNYLTSMAIDANDNLYVTDRFNKKIRKITPAGVVSTLATVTFSPGGVAVDKNGQVYVGADYQGVYSIAFNGVITRLVNNAYESVNYLCALNGTIYYAADYSYNAIFRIAGGEKTTYAGAVNGYGFQDGTLTSALFGTPTGVVVTDAGVLYVGDGNAIRMIADGMVTTLTGTQGGSTQVPGYQDGGFGNAKFSSISATCLDKDGNLYVAERNNKSIRKVFFR</sequence>
<feature type="domain" description="IPT/TIG" evidence="2">
    <location>
        <begin position="196"/>
        <end position="274"/>
    </location>
</feature>
<proteinExistence type="predicted"/>
<feature type="domain" description="IPT/TIG" evidence="2">
    <location>
        <begin position="276"/>
        <end position="354"/>
    </location>
</feature>
<feature type="chain" id="PRO_5036951271" description="IPT/TIG domain-containing protein" evidence="1">
    <location>
        <begin position="25"/>
        <end position="723"/>
    </location>
</feature>
<accession>A0A917J0N1</accession>
<dbReference type="Gene3D" id="2.60.40.10">
    <property type="entry name" value="Immunoglobulins"/>
    <property type="match status" value="5"/>
</dbReference>
<dbReference type="InterPro" id="IPR011042">
    <property type="entry name" value="6-blade_b-propeller_TolB-like"/>
</dbReference>
<keyword evidence="1" id="KW-0732">Signal</keyword>
<evidence type="ECO:0000313" key="3">
    <source>
        <dbReference type="EMBL" id="GGH69945.1"/>
    </source>
</evidence>